<organism evidence="1 2">
    <name type="scientific">Lipomyces orientalis</name>
    <dbReference type="NCBI Taxonomy" id="1233043"/>
    <lineage>
        <taxon>Eukaryota</taxon>
        <taxon>Fungi</taxon>
        <taxon>Dikarya</taxon>
        <taxon>Ascomycota</taxon>
        <taxon>Saccharomycotina</taxon>
        <taxon>Lipomycetes</taxon>
        <taxon>Lipomycetales</taxon>
        <taxon>Lipomycetaceae</taxon>
        <taxon>Lipomyces</taxon>
    </lineage>
</organism>
<keyword evidence="2" id="KW-1185">Reference proteome</keyword>
<dbReference type="Proteomes" id="UP001489719">
    <property type="component" value="Unassembled WGS sequence"/>
</dbReference>
<accession>A0ACC3TNP6</accession>
<protein>
    <submittedName>
        <fullName evidence="1">Uncharacterized protein</fullName>
    </submittedName>
</protein>
<gene>
    <name evidence="1" type="ORF">V1517DRAFT_352683</name>
</gene>
<sequence>MTSVAYSPPHSPHKSPRLLTPPLLAQNNAYVPHVASGTPLHAPQKKNCSPVLVPIATNSRNRTRQIHRDNVHHQHIFDDYSNCSSIVPQSEKMAWSSDVPLFPSRVSSLPTLLLRPHVPLNDSKAADMHPLSATTPRKRVSSVPLPPAPRSPKFPPAPSAQLEKPMSPPALPVSSKVIDLAFAPPPEAPLPKPWKKTLMKVIGIEGVREHAEVPPETEDGDSKSATLSPVVLLKSRLKIKRRKKYNLNDAIYGSIGKEIPLDEDEVEVRGQRMAVLEQLMREHPVWQAVEDSENDGAQAFTDAKPAVGVASMPSRTSLTALVKRSQRIVDGTLDRHGSGNEPNFVRHRSVRSPRANGRRCVSLATSAIEPTSARETGDTCSLLDWPDLQPVAPLNVCRKSNNRSSITGMSLVDLQGASSPSNAEIPNPEVLRSDARSKPRAETVGKSQNRGRTHILSRALISSTMAAIRKDRSRRVLLRRTRWQRAPRKFAFWHVPELQSGALTTSSTSSIGALSDTEDAERISESFLRFTNRAPALHYLAMPVEFARFVTTLVLFPPRACVRLCPADVLARKESLRLTVMDATVVGELICLAWFVFQTCAILHRAFTMVGILCYPVVALLGMIGRGFC</sequence>
<proteinExistence type="predicted"/>
<comment type="caution">
    <text evidence="1">The sequence shown here is derived from an EMBL/GenBank/DDBJ whole genome shotgun (WGS) entry which is preliminary data.</text>
</comment>
<evidence type="ECO:0000313" key="2">
    <source>
        <dbReference type="Proteomes" id="UP001489719"/>
    </source>
</evidence>
<dbReference type="EMBL" id="MU970070">
    <property type="protein sequence ID" value="KAK9322835.1"/>
    <property type="molecule type" value="Genomic_DNA"/>
</dbReference>
<reference evidence="2" key="1">
    <citation type="journal article" date="2024" name="Front. Bioeng. Biotechnol.">
        <title>Genome-scale model development and genomic sequencing of the oleaginous clade Lipomyces.</title>
        <authorList>
            <person name="Czajka J.J."/>
            <person name="Han Y."/>
            <person name="Kim J."/>
            <person name="Mondo S.J."/>
            <person name="Hofstad B.A."/>
            <person name="Robles A."/>
            <person name="Haridas S."/>
            <person name="Riley R."/>
            <person name="LaButti K."/>
            <person name="Pangilinan J."/>
            <person name="Andreopoulos W."/>
            <person name="Lipzen A."/>
            <person name="Yan J."/>
            <person name="Wang M."/>
            <person name="Ng V."/>
            <person name="Grigoriev I.V."/>
            <person name="Spatafora J.W."/>
            <person name="Magnuson J.K."/>
            <person name="Baker S.E."/>
            <person name="Pomraning K.R."/>
        </authorList>
    </citation>
    <scope>NUCLEOTIDE SEQUENCE [LARGE SCALE GENOMIC DNA]</scope>
    <source>
        <strain evidence="2">CBS 10300</strain>
    </source>
</reference>
<evidence type="ECO:0000313" key="1">
    <source>
        <dbReference type="EMBL" id="KAK9322835.1"/>
    </source>
</evidence>
<name>A0ACC3TNP6_9ASCO</name>